<evidence type="ECO:0000259" key="7">
    <source>
        <dbReference type="Pfam" id="PF02601"/>
    </source>
</evidence>
<evidence type="ECO:0000256" key="2">
    <source>
        <dbReference type="ARBA" id="ARBA00022722"/>
    </source>
</evidence>
<evidence type="ECO:0000256" key="6">
    <source>
        <dbReference type="RuleBase" id="RU004355"/>
    </source>
</evidence>
<dbReference type="CDD" id="cd04489">
    <property type="entry name" value="ExoVII_LU_OBF"/>
    <property type="match status" value="1"/>
</dbReference>
<evidence type="ECO:0000256" key="5">
    <source>
        <dbReference type="HAMAP-Rule" id="MF_00378"/>
    </source>
</evidence>
<dbReference type="PANTHER" id="PTHR30008">
    <property type="entry name" value="EXODEOXYRIBONUCLEASE 7 LARGE SUBUNIT"/>
    <property type="match status" value="1"/>
</dbReference>
<evidence type="ECO:0000313" key="9">
    <source>
        <dbReference type="EMBL" id="QDS93088.1"/>
    </source>
</evidence>
<evidence type="ECO:0000256" key="4">
    <source>
        <dbReference type="ARBA" id="ARBA00022839"/>
    </source>
</evidence>
<comment type="subcellular location">
    <subcellularLocation>
        <location evidence="5 6">Cytoplasm</location>
    </subcellularLocation>
</comment>
<accession>A0A517MDX4</accession>
<dbReference type="InterPro" id="IPR025824">
    <property type="entry name" value="OB-fold_nuc-bd_dom"/>
</dbReference>
<feature type="domain" description="Exonuclease VII large subunit C-terminal" evidence="7">
    <location>
        <begin position="123"/>
        <end position="345"/>
    </location>
</feature>
<evidence type="ECO:0000259" key="8">
    <source>
        <dbReference type="Pfam" id="PF13742"/>
    </source>
</evidence>
<dbReference type="Pfam" id="PF13742">
    <property type="entry name" value="tRNA_anti_2"/>
    <property type="match status" value="1"/>
</dbReference>
<dbReference type="RefSeq" id="WP_145351234.1">
    <property type="nucleotide sequence ID" value="NZ_CP036262.1"/>
</dbReference>
<dbReference type="EMBL" id="CP036262">
    <property type="protein sequence ID" value="QDS93088.1"/>
    <property type="molecule type" value="Genomic_DNA"/>
</dbReference>
<dbReference type="HAMAP" id="MF_00378">
    <property type="entry name" value="Exonuc_7_L"/>
    <property type="match status" value="1"/>
</dbReference>
<evidence type="ECO:0000313" key="10">
    <source>
        <dbReference type="Proteomes" id="UP000320672"/>
    </source>
</evidence>
<dbReference type="Pfam" id="PF02601">
    <property type="entry name" value="Exonuc_VII_L"/>
    <property type="match status" value="1"/>
</dbReference>
<dbReference type="KEGG" id="rml:FF011L_18430"/>
<keyword evidence="4 5" id="KW-0269">Exonuclease</keyword>
<dbReference type="NCBIfam" id="TIGR00237">
    <property type="entry name" value="xseA"/>
    <property type="match status" value="1"/>
</dbReference>
<evidence type="ECO:0000256" key="3">
    <source>
        <dbReference type="ARBA" id="ARBA00022801"/>
    </source>
</evidence>
<comment type="catalytic activity">
    <reaction evidence="5 6">
        <text>Exonucleolytic cleavage in either 5'- to 3'- or 3'- to 5'-direction to yield nucleoside 5'-phosphates.</text>
        <dbReference type="EC" id="3.1.11.6"/>
    </reaction>
</comment>
<dbReference type="AlphaFoldDB" id="A0A517MDX4"/>
<dbReference type="PANTHER" id="PTHR30008:SF0">
    <property type="entry name" value="EXODEOXYRIBONUCLEASE 7 LARGE SUBUNIT"/>
    <property type="match status" value="1"/>
</dbReference>
<dbReference type="GO" id="GO:0006308">
    <property type="term" value="P:DNA catabolic process"/>
    <property type="evidence" value="ECO:0007669"/>
    <property type="project" value="UniProtKB-UniRule"/>
</dbReference>
<keyword evidence="10" id="KW-1185">Reference proteome</keyword>
<comment type="similarity">
    <text evidence="5 6">Belongs to the XseA family.</text>
</comment>
<keyword evidence="3 5" id="KW-0378">Hydrolase</keyword>
<name>A0A517MDX4_9BACT</name>
<comment type="function">
    <text evidence="5">Bidirectionally degrades single-stranded DNA into large acid-insoluble oligonucleotides, which are then degraded further into small acid-soluble oligonucleotides.</text>
</comment>
<dbReference type="GO" id="GO:0009318">
    <property type="term" value="C:exodeoxyribonuclease VII complex"/>
    <property type="evidence" value="ECO:0007669"/>
    <property type="project" value="UniProtKB-UniRule"/>
</dbReference>
<dbReference type="InterPro" id="IPR020579">
    <property type="entry name" value="Exonuc_VII_lsu_C"/>
</dbReference>
<sequence length="403" mass="43948">MSQSNIWSVSELTERVKSTLESSFPKINVQGEVTDLSRPSSGHLYFTLKDARSQIRAIIWRSTAARLPFKIENGQDMICWGDVEVYAARGSYQLVIRKAVPQGLGSLQLAFQQLREKLAAEGLFAQEFKRPIPTFPRRVAFVTSPGGAAIRDFLEVAARRSASVQIVLVPAQVQGAGSAESIVRGIAAAHRLTPAVDAIVVGRGGGSLEDLWCFNEESVVRAIAAASLPIVSAVGHEIDVTLSDLVADRRALTPSEAAELLIPSADDLLENLRALHSRLYRPLANQLHRARAQLTSLESRPVFARPHDPLAQMRRRVDELDLRAQRAIRQCTQRSSQKLGAVAANLEALSPLGVLSRGYSVTLDAKSQKPVRDLAEIANGDLLRTRVAAGTIHSRVESIEPIE</sequence>
<dbReference type="OrthoDB" id="9802795at2"/>
<keyword evidence="2 5" id="KW-0540">Nuclease</keyword>
<reference evidence="9 10" key="1">
    <citation type="submission" date="2019-02" db="EMBL/GenBank/DDBJ databases">
        <title>Deep-cultivation of Planctomycetes and their phenomic and genomic characterization uncovers novel biology.</title>
        <authorList>
            <person name="Wiegand S."/>
            <person name="Jogler M."/>
            <person name="Boedeker C."/>
            <person name="Pinto D."/>
            <person name="Vollmers J."/>
            <person name="Rivas-Marin E."/>
            <person name="Kohn T."/>
            <person name="Peeters S.H."/>
            <person name="Heuer A."/>
            <person name="Rast P."/>
            <person name="Oberbeckmann S."/>
            <person name="Bunk B."/>
            <person name="Jeske O."/>
            <person name="Meyerdierks A."/>
            <person name="Storesund J.E."/>
            <person name="Kallscheuer N."/>
            <person name="Luecker S."/>
            <person name="Lage O.M."/>
            <person name="Pohl T."/>
            <person name="Merkel B.J."/>
            <person name="Hornburger P."/>
            <person name="Mueller R.-W."/>
            <person name="Bruemmer F."/>
            <person name="Labrenz M."/>
            <person name="Spormann A.M."/>
            <person name="Op den Camp H."/>
            <person name="Overmann J."/>
            <person name="Amann R."/>
            <person name="Jetten M.S.M."/>
            <person name="Mascher T."/>
            <person name="Medema M.H."/>
            <person name="Devos D.P."/>
            <person name="Kaster A.-K."/>
            <person name="Ovreas L."/>
            <person name="Rohde M."/>
            <person name="Galperin M.Y."/>
            <person name="Jogler C."/>
        </authorList>
    </citation>
    <scope>NUCLEOTIDE SEQUENCE [LARGE SCALE GENOMIC DNA]</scope>
    <source>
        <strain evidence="9 10">FF011L</strain>
    </source>
</reference>
<keyword evidence="1 5" id="KW-0963">Cytoplasm</keyword>
<gene>
    <name evidence="5 9" type="primary">xseA</name>
    <name evidence="9" type="ORF">FF011L_18430</name>
</gene>
<dbReference type="Proteomes" id="UP000320672">
    <property type="component" value="Chromosome"/>
</dbReference>
<evidence type="ECO:0000256" key="1">
    <source>
        <dbReference type="ARBA" id="ARBA00022490"/>
    </source>
</evidence>
<dbReference type="GO" id="GO:0005737">
    <property type="term" value="C:cytoplasm"/>
    <property type="evidence" value="ECO:0007669"/>
    <property type="project" value="UniProtKB-SubCell"/>
</dbReference>
<protein>
    <recommendedName>
        <fullName evidence="5">Exodeoxyribonuclease 7 large subunit</fullName>
        <ecNumber evidence="5">3.1.11.6</ecNumber>
    </recommendedName>
    <alternativeName>
        <fullName evidence="5">Exodeoxyribonuclease VII large subunit</fullName>
        <shortName evidence="5">Exonuclease VII large subunit</shortName>
    </alternativeName>
</protein>
<proteinExistence type="inferred from homology"/>
<dbReference type="InterPro" id="IPR003753">
    <property type="entry name" value="Exonuc_VII_L"/>
</dbReference>
<dbReference type="GO" id="GO:0003676">
    <property type="term" value="F:nucleic acid binding"/>
    <property type="evidence" value="ECO:0007669"/>
    <property type="project" value="InterPro"/>
</dbReference>
<dbReference type="EC" id="3.1.11.6" evidence="5"/>
<organism evidence="9 10">
    <name type="scientific">Roseimaritima multifibrata</name>
    <dbReference type="NCBI Taxonomy" id="1930274"/>
    <lineage>
        <taxon>Bacteria</taxon>
        <taxon>Pseudomonadati</taxon>
        <taxon>Planctomycetota</taxon>
        <taxon>Planctomycetia</taxon>
        <taxon>Pirellulales</taxon>
        <taxon>Pirellulaceae</taxon>
        <taxon>Roseimaritima</taxon>
    </lineage>
</organism>
<feature type="domain" description="OB-fold nucleic acid binding" evidence="8">
    <location>
        <begin position="7"/>
        <end position="98"/>
    </location>
</feature>
<dbReference type="GO" id="GO:0008855">
    <property type="term" value="F:exodeoxyribonuclease VII activity"/>
    <property type="evidence" value="ECO:0007669"/>
    <property type="project" value="UniProtKB-UniRule"/>
</dbReference>
<comment type="subunit">
    <text evidence="5">Heterooligomer composed of large and small subunits.</text>
</comment>